<gene>
    <name evidence="2" type="ORF">EIP91_000143</name>
</gene>
<dbReference type="AlphaFoldDB" id="A0A4R0RQK9"/>
<keyword evidence="3" id="KW-1185">Reference proteome</keyword>
<organism evidence="2 3">
    <name type="scientific">Steccherinum ochraceum</name>
    <dbReference type="NCBI Taxonomy" id="92696"/>
    <lineage>
        <taxon>Eukaryota</taxon>
        <taxon>Fungi</taxon>
        <taxon>Dikarya</taxon>
        <taxon>Basidiomycota</taxon>
        <taxon>Agaricomycotina</taxon>
        <taxon>Agaricomycetes</taxon>
        <taxon>Polyporales</taxon>
        <taxon>Steccherinaceae</taxon>
        <taxon>Steccherinum</taxon>
    </lineage>
</organism>
<name>A0A4R0RQK9_9APHY</name>
<comment type="caution">
    <text evidence="2">The sequence shown here is derived from an EMBL/GenBank/DDBJ whole genome shotgun (WGS) entry which is preliminary data.</text>
</comment>
<feature type="compositionally biased region" description="Low complexity" evidence="1">
    <location>
        <begin position="412"/>
        <end position="422"/>
    </location>
</feature>
<feature type="compositionally biased region" description="Polar residues" evidence="1">
    <location>
        <begin position="597"/>
        <end position="607"/>
    </location>
</feature>
<sequence length="764" mass="81105">MAQQAHMPNGPEAGPSRPRTQLPPADNHVPQAGPSYHQYNGLHPTQSAPDTDPTGERTAVRPNGRARPALTTERLRHDLSRIYKDLDRIKESTKAQMLAIQKVHDDYCIPPPPRTDSQPANSHSSLVPGELYARIHLNDACEKLFRDRPSDVFRHFQASRAVRGTTNDPNVVHGFKDPNHFYTVTICRVPPRKENAAQLGQVPVSHTNDVSVLPESVPAAGAAQDVATSANSSTPQVSGTPVPSALGGLDVNPVSSDAAEPTSQDAFVHDLAEWESEYGFISPLHAASFIDFINSASPQELQFASAQFEDAPAAGVAPQTDERADLTYDALASYSWSQASQDATAAPSPAPTQSLRSGTPQPVPSAQPSRAATPHQTSQHHLSAAPSPATIDPQRLHAHYVPGGASNASGHRPGAASARASSPRPPTPAEKLTVHEPRPMRGRQIERTPASSRRRPSYTSATPFQNPTPSPSITPGSSQAVTPYTVLSSLGGMHSLSGDSNVANISKLSKSKSREPTPAPVAPPMGSLLPSANIQTRRLGGRSSNGQLAPVIVPRTSYQNTQPSIISPLRNVMTMDSDSSDETVLSEVVYQDYEQPVASTSTQTQPRSAPGHSRAGSASMHGLQLTGTTESTPSPRTPAYSQFSEAAPFMPTPHPLHPLSSTLAVAALPDVPLQSPNTPGPIALPSLPVSPTPQKRTKKRKREESKQPEASGSGGGGEALKRQKKESTRLEKVMESLMGEWNPKKPPDHPPPGAGGMQGSGVVL</sequence>
<feature type="compositionally biased region" description="Polar residues" evidence="1">
    <location>
        <begin position="229"/>
        <end position="241"/>
    </location>
</feature>
<accession>A0A4R0RQK9</accession>
<protein>
    <submittedName>
        <fullName evidence="2">Uncharacterized protein</fullName>
    </submittedName>
</protein>
<evidence type="ECO:0000313" key="3">
    <source>
        <dbReference type="Proteomes" id="UP000292702"/>
    </source>
</evidence>
<dbReference type="Proteomes" id="UP000292702">
    <property type="component" value="Unassembled WGS sequence"/>
</dbReference>
<feature type="compositionally biased region" description="Basic and acidic residues" evidence="1">
    <location>
        <begin position="432"/>
        <end position="446"/>
    </location>
</feature>
<feature type="compositionally biased region" description="Polar residues" evidence="1">
    <location>
        <begin position="355"/>
        <end position="381"/>
    </location>
</feature>
<feature type="region of interest" description="Disordered" evidence="1">
    <location>
        <begin position="339"/>
        <end position="479"/>
    </location>
</feature>
<feature type="compositionally biased region" description="Polar residues" evidence="1">
    <location>
        <begin position="625"/>
        <end position="641"/>
    </location>
</feature>
<feature type="region of interest" description="Disordered" evidence="1">
    <location>
        <begin position="1"/>
        <end position="70"/>
    </location>
</feature>
<evidence type="ECO:0000256" key="1">
    <source>
        <dbReference type="SAM" id="MobiDB-lite"/>
    </source>
</evidence>
<proteinExistence type="predicted"/>
<feature type="compositionally biased region" description="Low complexity" evidence="1">
    <location>
        <begin position="339"/>
        <end position="354"/>
    </location>
</feature>
<feature type="compositionally biased region" description="Gly residues" evidence="1">
    <location>
        <begin position="754"/>
        <end position="764"/>
    </location>
</feature>
<feature type="region of interest" description="Disordered" evidence="1">
    <location>
        <begin position="672"/>
        <end position="764"/>
    </location>
</feature>
<feature type="region of interest" description="Disordered" evidence="1">
    <location>
        <begin position="596"/>
        <end position="641"/>
    </location>
</feature>
<feature type="region of interest" description="Disordered" evidence="1">
    <location>
        <begin position="508"/>
        <end position="531"/>
    </location>
</feature>
<evidence type="ECO:0000313" key="2">
    <source>
        <dbReference type="EMBL" id="TCD71051.1"/>
    </source>
</evidence>
<reference evidence="2 3" key="1">
    <citation type="submission" date="2018-11" db="EMBL/GenBank/DDBJ databases">
        <title>Genome assembly of Steccherinum ochraceum LE-BIN_3174, the white-rot fungus of the Steccherinaceae family (The Residual Polyporoid clade, Polyporales, Basidiomycota).</title>
        <authorList>
            <person name="Fedorova T.V."/>
            <person name="Glazunova O.A."/>
            <person name="Landesman E.O."/>
            <person name="Moiseenko K.V."/>
            <person name="Psurtseva N.V."/>
            <person name="Savinova O.S."/>
            <person name="Shakhova N.V."/>
            <person name="Tyazhelova T.V."/>
            <person name="Vasina D.V."/>
        </authorList>
    </citation>
    <scope>NUCLEOTIDE SEQUENCE [LARGE SCALE GENOMIC DNA]</scope>
    <source>
        <strain evidence="2 3">LE-BIN_3174</strain>
    </source>
</reference>
<feature type="region of interest" description="Disordered" evidence="1">
    <location>
        <begin position="229"/>
        <end position="262"/>
    </location>
</feature>
<dbReference type="EMBL" id="RWJN01000010">
    <property type="protein sequence ID" value="TCD71051.1"/>
    <property type="molecule type" value="Genomic_DNA"/>
</dbReference>
<feature type="compositionally biased region" description="Basic and acidic residues" evidence="1">
    <location>
        <begin position="719"/>
        <end position="734"/>
    </location>
</feature>